<gene>
    <name evidence="2" type="ORF">DI556_19760</name>
</gene>
<evidence type="ECO:0000259" key="1">
    <source>
        <dbReference type="Pfam" id="PF10090"/>
    </source>
</evidence>
<reference evidence="2 3" key="1">
    <citation type="submission" date="2017-08" db="EMBL/GenBank/DDBJ databases">
        <title>Infants hospitalized years apart are colonized by the same room-sourced microbial strains.</title>
        <authorList>
            <person name="Brooks B."/>
            <person name="Olm M.R."/>
            <person name="Firek B.A."/>
            <person name="Baker R."/>
            <person name="Thomas B.C."/>
            <person name="Morowitz M.J."/>
            <person name="Banfield J.F."/>
        </authorList>
    </citation>
    <scope>NUCLEOTIDE SEQUENCE [LARGE SCALE GENOMIC DNA]</scope>
    <source>
        <strain evidence="2">S2_005_002_R2_34</strain>
    </source>
</reference>
<evidence type="ECO:0000313" key="2">
    <source>
        <dbReference type="EMBL" id="PZQ46582.1"/>
    </source>
</evidence>
<dbReference type="InterPro" id="IPR018762">
    <property type="entry name" value="ChpT_C"/>
</dbReference>
<proteinExistence type="predicted"/>
<accession>A0A2W5MZ99</accession>
<dbReference type="EMBL" id="QFPW01000023">
    <property type="protein sequence ID" value="PZQ46582.1"/>
    <property type="molecule type" value="Genomic_DNA"/>
</dbReference>
<dbReference type="InterPro" id="IPR036890">
    <property type="entry name" value="HATPase_C_sf"/>
</dbReference>
<evidence type="ECO:0000313" key="3">
    <source>
        <dbReference type="Proteomes" id="UP000249185"/>
    </source>
</evidence>
<dbReference type="Gene3D" id="3.30.565.10">
    <property type="entry name" value="Histidine kinase-like ATPase, C-terminal domain"/>
    <property type="match status" value="1"/>
</dbReference>
<dbReference type="Gene3D" id="1.10.287.130">
    <property type="match status" value="1"/>
</dbReference>
<feature type="domain" description="Histidine phosphotransferase ChpT C-terminal" evidence="1">
    <location>
        <begin position="76"/>
        <end position="185"/>
    </location>
</feature>
<dbReference type="Pfam" id="PF10090">
    <property type="entry name" value="HPTransfase"/>
    <property type="match status" value="1"/>
</dbReference>
<sequence length="210" mass="22223">MNEPAIAALVSARLCHDLISPIGAIGNGLELLQMSDGRAGAAELGLISESLGTALARLRFYRVAFGPADTEARQSFDEARQITDAMFHGRFGVDWAETGDGAMPRAVAQLAYLAILCFERSLPMGGAVRVAATTGAVELAAEGCRVAAPADLWLHVVSGARVAEPRPDNVQFLLLRHAMAARGYRAERRFSETAAALRLIAPAVSRAIPA</sequence>
<dbReference type="Proteomes" id="UP000249185">
    <property type="component" value="Unassembled WGS sequence"/>
</dbReference>
<dbReference type="AlphaFoldDB" id="A0A2W5MZ99"/>
<name>A0A2W5MZ99_RHOSU</name>
<comment type="caution">
    <text evidence="2">The sequence shown here is derived from an EMBL/GenBank/DDBJ whole genome shotgun (WGS) entry which is preliminary data.</text>
</comment>
<organism evidence="2 3">
    <name type="scientific">Rhodovulum sulfidophilum</name>
    <name type="common">Rhodobacter sulfidophilus</name>
    <dbReference type="NCBI Taxonomy" id="35806"/>
    <lineage>
        <taxon>Bacteria</taxon>
        <taxon>Pseudomonadati</taxon>
        <taxon>Pseudomonadota</taxon>
        <taxon>Alphaproteobacteria</taxon>
        <taxon>Rhodobacterales</taxon>
        <taxon>Paracoccaceae</taxon>
        <taxon>Rhodovulum</taxon>
    </lineage>
</organism>
<protein>
    <recommendedName>
        <fullName evidence="1">Histidine phosphotransferase ChpT C-terminal domain-containing protein</fullName>
    </recommendedName>
</protein>